<dbReference type="PANTHER" id="PTHR13799">
    <property type="entry name" value="NGG1 INTERACTING FACTOR 3"/>
    <property type="match status" value="1"/>
</dbReference>
<dbReference type="PANTHER" id="PTHR13799:SF14">
    <property type="entry name" value="GTP CYCLOHYDROLASE 1 TYPE 2 HOMOLOG"/>
    <property type="match status" value="1"/>
</dbReference>
<evidence type="ECO:0000256" key="1">
    <source>
        <dbReference type="ARBA" id="ARBA00006964"/>
    </source>
</evidence>
<dbReference type="InterPro" id="IPR002678">
    <property type="entry name" value="DUF34/NIF3"/>
</dbReference>
<dbReference type="Proteomes" id="UP001501600">
    <property type="component" value="Unassembled WGS sequence"/>
</dbReference>
<evidence type="ECO:0000313" key="3">
    <source>
        <dbReference type="EMBL" id="GAA5187802.1"/>
    </source>
</evidence>
<evidence type="ECO:0000256" key="2">
    <source>
        <dbReference type="ARBA" id="ARBA00022723"/>
    </source>
</evidence>
<dbReference type="NCBIfam" id="TIGR00486">
    <property type="entry name" value="YbgI_SA1388"/>
    <property type="match status" value="1"/>
</dbReference>
<sequence>MAIQRDELLRYLETLLQPHRFKDYAPNGLQIEGKERVQTLVTAVTADQFAIDAAVNAGADALLVHHGYFWKNEAPVITGMKKRRIQALLKHDINLIGYHLPLDCHPTLGNNAQLAALLGIEQSEPLEPGEELHLVHRGVLAEPIRGAALSALLARRLNREPLHIAGHDRPIRTLAWCTGGAQDYIDVAAAHGVDAFLSGEVSERTYHSAVEQGIDYFACGHHATERGGVKALGEHLAQMFDLDVTFVDSPNPV</sequence>
<dbReference type="EMBL" id="BAABLF010000005">
    <property type="protein sequence ID" value="GAA5187802.1"/>
    <property type="molecule type" value="Genomic_DNA"/>
</dbReference>
<comment type="caution">
    <text evidence="3">The sequence shown here is derived from an EMBL/GenBank/DDBJ whole genome shotgun (WGS) entry which is preliminary data.</text>
</comment>
<dbReference type="Gene3D" id="3.40.1390.30">
    <property type="entry name" value="NIF3 (NGG1p interacting factor 3)-like"/>
    <property type="match status" value="2"/>
</dbReference>
<organism evidence="3 4">
    <name type="scientific">Ferrimonas gelatinilytica</name>
    <dbReference type="NCBI Taxonomy" id="1255257"/>
    <lineage>
        <taxon>Bacteria</taxon>
        <taxon>Pseudomonadati</taxon>
        <taxon>Pseudomonadota</taxon>
        <taxon>Gammaproteobacteria</taxon>
        <taxon>Alteromonadales</taxon>
        <taxon>Ferrimonadaceae</taxon>
        <taxon>Ferrimonas</taxon>
    </lineage>
</organism>
<comment type="similarity">
    <text evidence="1">Belongs to the GTP cyclohydrolase I type 2/NIF3 family.</text>
</comment>
<proteinExistence type="inferred from homology"/>
<keyword evidence="2" id="KW-0479">Metal-binding</keyword>
<accession>A0ABP9RV46</accession>
<keyword evidence="4" id="KW-1185">Reference proteome</keyword>
<gene>
    <name evidence="3" type="ORF">GCM10025772_06260</name>
</gene>
<protein>
    <submittedName>
        <fullName evidence="3">Nif3-like dinuclear metal center hexameric protein</fullName>
    </submittedName>
</protein>
<dbReference type="InterPro" id="IPR036069">
    <property type="entry name" value="DUF34/NIF3_sf"/>
</dbReference>
<dbReference type="SUPFAM" id="SSF102705">
    <property type="entry name" value="NIF3 (NGG1p interacting factor 3)-like"/>
    <property type="match status" value="1"/>
</dbReference>
<name>A0ABP9RV46_9GAMM</name>
<reference evidence="4" key="1">
    <citation type="journal article" date="2019" name="Int. J. Syst. Evol. Microbiol.">
        <title>The Global Catalogue of Microorganisms (GCM) 10K type strain sequencing project: providing services to taxonomists for standard genome sequencing and annotation.</title>
        <authorList>
            <consortium name="The Broad Institute Genomics Platform"/>
            <consortium name="The Broad Institute Genome Sequencing Center for Infectious Disease"/>
            <person name="Wu L."/>
            <person name="Ma J."/>
        </authorList>
    </citation>
    <scope>NUCLEOTIDE SEQUENCE [LARGE SCALE GENOMIC DNA]</scope>
    <source>
        <strain evidence="4">JCM 18720</strain>
    </source>
</reference>
<evidence type="ECO:0000313" key="4">
    <source>
        <dbReference type="Proteomes" id="UP001501600"/>
    </source>
</evidence>
<dbReference type="Pfam" id="PF01784">
    <property type="entry name" value="DUF34_NIF3"/>
    <property type="match status" value="1"/>
</dbReference>